<evidence type="ECO:0000256" key="1">
    <source>
        <dbReference type="SAM" id="Phobius"/>
    </source>
</evidence>
<proteinExistence type="predicted"/>
<keyword evidence="1" id="KW-0472">Membrane</keyword>
<gene>
    <name evidence="2" type="ORF">JMN32_12160</name>
</gene>
<comment type="caution">
    <text evidence="2">The sequence shown here is derived from an EMBL/GenBank/DDBJ whole genome shotgun (WGS) entry which is preliminary data.</text>
</comment>
<feature type="transmembrane region" description="Helical" evidence="1">
    <location>
        <begin position="155"/>
        <end position="178"/>
    </location>
</feature>
<keyword evidence="1" id="KW-1133">Transmembrane helix</keyword>
<protein>
    <submittedName>
        <fullName evidence="2">Uncharacterized protein</fullName>
    </submittedName>
</protein>
<sequence length="343" mass="39340">MADNGYPVEACLELLKELAYKHNYGPDGPGLYKLGKDCEIGVPAEYLKNSYYEFSNLLKTNPKATKSFKNNYFDVIAREVGCSDLKDFVSRKGYSVPQPTEYQASHHVLYQRNPPEAAEWIDKYVLGARVLPALLGVMPLMILIYALLIDRNERSSSIYIIGLLICVALAWGLSGWLATQGKRWEKRLFFSEGRKGFATAYMMLFSIRSKYSDNQKVQYRQKITRYFGIEFPSKEDELEDDKLALQKLHRAVFTLKNVVKSVVIRSALIRYGFLRNLIPAALLAAVLCAPGLLYAWWQADLLFVILLGLYAFASIYYYLFHEKAVRRASEAYARYLIDEFLSR</sequence>
<name>A0A937FY00_9BACT</name>
<feature type="transmembrane region" description="Helical" evidence="1">
    <location>
        <begin position="301"/>
        <end position="320"/>
    </location>
</feature>
<reference evidence="2" key="1">
    <citation type="submission" date="2021-01" db="EMBL/GenBank/DDBJ databases">
        <title>Fulvivirga kasyanovii gen. nov., sp nov., a novel member of the phylum Bacteroidetes isolated from seawater in a mussel farm.</title>
        <authorList>
            <person name="Zhao L.-H."/>
            <person name="Wang Z.-J."/>
        </authorList>
    </citation>
    <scope>NUCLEOTIDE SEQUENCE</scope>
    <source>
        <strain evidence="2">29W222</strain>
    </source>
</reference>
<dbReference type="Proteomes" id="UP000614216">
    <property type="component" value="Unassembled WGS sequence"/>
</dbReference>
<feature type="transmembrane region" description="Helical" evidence="1">
    <location>
        <begin position="273"/>
        <end position="295"/>
    </location>
</feature>
<organism evidence="2 3">
    <name type="scientific">Fulvivirga marina</name>
    <dbReference type="NCBI Taxonomy" id="2494733"/>
    <lineage>
        <taxon>Bacteria</taxon>
        <taxon>Pseudomonadati</taxon>
        <taxon>Bacteroidota</taxon>
        <taxon>Cytophagia</taxon>
        <taxon>Cytophagales</taxon>
        <taxon>Fulvivirgaceae</taxon>
        <taxon>Fulvivirga</taxon>
    </lineage>
</organism>
<evidence type="ECO:0000313" key="3">
    <source>
        <dbReference type="Proteomes" id="UP000614216"/>
    </source>
</evidence>
<feature type="transmembrane region" description="Helical" evidence="1">
    <location>
        <begin position="130"/>
        <end position="149"/>
    </location>
</feature>
<dbReference type="RefSeq" id="WP_202856595.1">
    <property type="nucleotide sequence ID" value="NZ_JAEUGD010000042.1"/>
</dbReference>
<dbReference type="EMBL" id="JAEUGD010000042">
    <property type="protein sequence ID" value="MBL6447067.1"/>
    <property type="molecule type" value="Genomic_DNA"/>
</dbReference>
<evidence type="ECO:0000313" key="2">
    <source>
        <dbReference type="EMBL" id="MBL6447067.1"/>
    </source>
</evidence>
<accession>A0A937FY00</accession>
<keyword evidence="1" id="KW-0812">Transmembrane</keyword>
<keyword evidence="3" id="KW-1185">Reference proteome</keyword>
<dbReference type="AlphaFoldDB" id="A0A937FY00"/>